<name>A0A8J8WBE3_CHIOP</name>
<keyword evidence="3" id="KW-1185">Reference proteome</keyword>
<protein>
    <submittedName>
        <fullName evidence="2">Uncharacterized protein</fullName>
    </submittedName>
</protein>
<sequence length="233" mass="25922">MWSMSVAEVLVTRVQVMSLFNIINRGQVDRRPDRGPATNRSRTITATRGRGRGTSANRRSTAGVLQGHEATRQLPGPAYRTEEKRIPGSIAAHLTLMRVALERMGEKLEGPGPHLPQALGKGDRRERQQPGHGGKEEHEEVSADPFAELCDTTQADQEDELEEDIKKELLAWKRSKEATLKKSHFPQSYRDQWGTLSSSTTWDPKFKAAVERLFSTAGDALGPKRGRASVRTT</sequence>
<feature type="compositionally biased region" description="Low complexity" evidence="1">
    <location>
        <begin position="40"/>
        <end position="61"/>
    </location>
</feature>
<accession>A0A8J8WBE3</accession>
<feature type="region of interest" description="Disordered" evidence="1">
    <location>
        <begin position="106"/>
        <end position="146"/>
    </location>
</feature>
<comment type="caution">
    <text evidence="2">The sequence shown here is derived from an EMBL/GenBank/DDBJ whole genome shotgun (WGS) entry which is preliminary data.</text>
</comment>
<dbReference type="EMBL" id="JACEEZ010025829">
    <property type="protein sequence ID" value="KAG0697058.1"/>
    <property type="molecule type" value="Genomic_DNA"/>
</dbReference>
<gene>
    <name evidence="2" type="ORF">GWK47_026408</name>
</gene>
<proteinExistence type="predicted"/>
<dbReference type="Proteomes" id="UP000770661">
    <property type="component" value="Unassembled WGS sequence"/>
</dbReference>
<organism evidence="2 3">
    <name type="scientific">Chionoecetes opilio</name>
    <name type="common">Atlantic snow crab</name>
    <name type="synonym">Cancer opilio</name>
    <dbReference type="NCBI Taxonomy" id="41210"/>
    <lineage>
        <taxon>Eukaryota</taxon>
        <taxon>Metazoa</taxon>
        <taxon>Ecdysozoa</taxon>
        <taxon>Arthropoda</taxon>
        <taxon>Crustacea</taxon>
        <taxon>Multicrustacea</taxon>
        <taxon>Malacostraca</taxon>
        <taxon>Eumalacostraca</taxon>
        <taxon>Eucarida</taxon>
        <taxon>Decapoda</taxon>
        <taxon>Pleocyemata</taxon>
        <taxon>Brachyura</taxon>
        <taxon>Eubrachyura</taxon>
        <taxon>Majoidea</taxon>
        <taxon>Majidae</taxon>
        <taxon>Chionoecetes</taxon>
    </lineage>
</organism>
<dbReference type="OrthoDB" id="10057873at2759"/>
<evidence type="ECO:0000313" key="3">
    <source>
        <dbReference type="Proteomes" id="UP000770661"/>
    </source>
</evidence>
<evidence type="ECO:0000256" key="1">
    <source>
        <dbReference type="SAM" id="MobiDB-lite"/>
    </source>
</evidence>
<evidence type="ECO:0000313" key="2">
    <source>
        <dbReference type="EMBL" id="KAG0697058.1"/>
    </source>
</evidence>
<reference evidence="2" key="1">
    <citation type="submission" date="2020-07" db="EMBL/GenBank/DDBJ databases">
        <title>The High-quality genome of the commercially important snow crab, Chionoecetes opilio.</title>
        <authorList>
            <person name="Jeong J.-H."/>
            <person name="Ryu S."/>
        </authorList>
    </citation>
    <scope>NUCLEOTIDE SEQUENCE</scope>
    <source>
        <strain evidence="2">MADBK_172401_WGS</strain>
        <tissue evidence="2">Digestive gland</tissue>
    </source>
</reference>
<feature type="region of interest" description="Disordered" evidence="1">
    <location>
        <begin position="28"/>
        <end position="71"/>
    </location>
</feature>
<feature type="compositionally biased region" description="Basic and acidic residues" evidence="1">
    <location>
        <begin position="121"/>
        <end position="141"/>
    </location>
</feature>
<dbReference type="AlphaFoldDB" id="A0A8J8WBE3"/>